<dbReference type="InterPro" id="IPR026700">
    <property type="entry name" value="CCDC142"/>
</dbReference>
<proteinExistence type="predicted"/>
<keyword evidence="3" id="KW-1185">Reference proteome</keyword>
<evidence type="ECO:0000313" key="2">
    <source>
        <dbReference type="EMBL" id="CAD7092466.1"/>
    </source>
</evidence>
<gene>
    <name evidence="2" type="ORF">HERILL_LOCUS14824</name>
</gene>
<feature type="domain" description="Coiled-coil protein 142 C-terminal" evidence="1">
    <location>
        <begin position="331"/>
        <end position="700"/>
    </location>
</feature>
<protein>
    <recommendedName>
        <fullName evidence="1">Coiled-coil protein 142 C-terminal domain-containing protein</fullName>
    </recommendedName>
</protein>
<dbReference type="Proteomes" id="UP000594454">
    <property type="component" value="Chromosome 6"/>
</dbReference>
<dbReference type="Pfam" id="PF14923">
    <property type="entry name" value="CCDC142"/>
    <property type="match status" value="1"/>
</dbReference>
<organism evidence="2 3">
    <name type="scientific">Hermetia illucens</name>
    <name type="common">Black soldier fly</name>
    <dbReference type="NCBI Taxonomy" id="343691"/>
    <lineage>
        <taxon>Eukaryota</taxon>
        <taxon>Metazoa</taxon>
        <taxon>Ecdysozoa</taxon>
        <taxon>Arthropoda</taxon>
        <taxon>Hexapoda</taxon>
        <taxon>Insecta</taxon>
        <taxon>Pterygota</taxon>
        <taxon>Neoptera</taxon>
        <taxon>Endopterygota</taxon>
        <taxon>Diptera</taxon>
        <taxon>Brachycera</taxon>
        <taxon>Stratiomyomorpha</taxon>
        <taxon>Stratiomyidae</taxon>
        <taxon>Hermetiinae</taxon>
        <taxon>Hermetia</taxon>
    </lineage>
</organism>
<dbReference type="AlphaFoldDB" id="A0A7R8Z1D3"/>
<name>A0A7R8Z1D3_HERIL</name>
<evidence type="ECO:0000313" key="3">
    <source>
        <dbReference type="Proteomes" id="UP000594454"/>
    </source>
</evidence>
<dbReference type="InterPro" id="IPR055350">
    <property type="entry name" value="CCDC142_C"/>
</dbReference>
<reference evidence="2 3" key="1">
    <citation type="submission" date="2020-11" db="EMBL/GenBank/DDBJ databases">
        <authorList>
            <person name="Wallbank WR R."/>
            <person name="Pardo Diaz C."/>
            <person name="Kozak K."/>
            <person name="Martin S."/>
            <person name="Jiggins C."/>
            <person name="Moest M."/>
            <person name="Warren A I."/>
            <person name="Generalovic N T."/>
            <person name="Byers J.R.P. K."/>
            <person name="Montejo-Kovacevich G."/>
            <person name="Yen C E."/>
        </authorList>
    </citation>
    <scope>NUCLEOTIDE SEQUENCE [LARGE SCALE GENOMIC DNA]</scope>
</reference>
<evidence type="ECO:0000259" key="1">
    <source>
        <dbReference type="Pfam" id="PF14923"/>
    </source>
</evidence>
<dbReference type="EMBL" id="LR899014">
    <property type="protein sequence ID" value="CAD7092466.1"/>
    <property type="molecule type" value="Genomic_DNA"/>
</dbReference>
<accession>A0A7R8Z1D3</accession>
<dbReference type="OMA" id="HANVCSN"/>
<dbReference type="PANTHER" id="PTHR21436:SF2">
    <property type="entry name" value="COILED-COIL DOMAIN-CONTAINING PROTEIN 142"/>
    <property type="match status" value="1"/>
</dbReference>
<dbReference type="PANTHER" id="PTHR21436">
    <property type="entry name" value="COILED-COIL DOMAIN-CONTAINING PROTEIN 142"/>
    <property type="match status" value="1"/>
</dbReference>
<dbReference type="InParanoid" id="A0A7R8Z1D3"/>
<dbReference type="OrthoDB" id="6579237at2759"/>
<sequence length="760" mass="87003">MNNTTPRWVPKHSEDITKLFENSKSLEYEFRILSWKFSTHINLDLINFYEFQQLIEDSRKCFTLSEEFQLNLRNQITSSASKKLQRSPYKILLQTKAHILAENLNRKHYQLIFTINKIIKSMLDYDQQTENLLDAALLLCSLLNESIEFTLKHEKKSYGAKICSNTFPTLLLQQKKVDIGIILQLLSKRRSEQCCVTLISSLLTACKLELTPGDAESDSSSVEVLRTLTSHLTPPSDKDAHQHVIGIDSNDPDNIRFFDNLVHELSEKDGKLKKEDRLSIRDELLENVILEEENFIANIIAKCYKLCPNSFESTSATPDFQKWINRGTRSLWTQIGGTLDHVILWWSDAPLACRPPIYAKQLRDWLILLQPDDAPEPIFSTLRGLGETLTMHVTTTMWDTQFRLALVSSSLSNADTVNLKRSFSELVLDAVGTSTGTLWCDLLNTLTNLCNSCDQNGTIPNQLPIVEQIPILHRLDHSIHCMRLWALSKAKHFCSEWNMDMFFKVAHNDIGNCLDNLHYLRVPELVPADPLEVLIEVCVKLRAKLVSEIKANIFKLKTTCAECIEILSTTCQTYTLATLSLCFPPAKVWQSDTIHEVPGDYVDFFMKQIYLPILEATRDAEILSLTLKIICEALLDHIYSKKVKFSKSGALNLLKDFDGVSKWITECKAVSPEHLDKLAKHEVLRMCEGVGRILLRKPDEAVPILQSPKYKKRDEDADPEEKAKLPPEMFVPNQKRWLELRAKNRRSFKCFCACNDVVEK</sequence>